<evidence type="ECO:0000256" key="3">
    <source>
        <dbReference type="PROSITE-ProRule" id="PRU00339"/>
    </source>
</evidence>
<feature type="repeat" description="TPR" evidence="3">
    <location>
        <begin position="367"/>
        <end position="400"/>
    </location>
</feature>
<dbReference type="Proteomes" id="UP000019666">
    <property type="component" value="Unassembled WGS sequence"/>
</dbReference>
<feature type="region of interest" description="Disordered" evidence="4">
    <location>
        <begin position="541"/>
        <end position="574"/>
    </location>
</feature>
<keyword evidence="1" id="KW-0677">Repeat</keyword>
<evidence type="ECO:0000256" key="4">
    <source>
        <dbReference type="SAM" id="MobiDB-lite"/>
    </source>
</evidence>
<gene>
    <name evidence="6" type="ORF">Rumeso_01527</name>
</gene>
<keyword evidence="7" id="KW-1185">Reference proteome</keyword>
<dbReference type="AlphaFoldDB" id="A0A017HQU5"/>
<reference evidence="6 7" key="1">
    <citation type="submission" date="2013-02" db="EMBL/GenBank/DDBJ databases">
        <authorList>
            <person name="Fiebig A."/>
            <person name="Goeker M."/>
            <person name="Klenk H.-P.P."/>
        </authorList>
    </citation>
    <scope>NUCLEOTIDE SEQUENCE [LARGE SCALE GENOMIC DNA]</scope>
    <source>
        <strain evidence="6 7">DSM 19309</strain>
    </source>
</reference>
<protein>
    <submittedName>
        <fullName evidence="6">TPR domain protein</fullName>
    </submittedName>
</protein>
<dbReference type="EMBL" id="AOSK01000040">
    <property type="protein sequence ID" value="EYD76877.1"/>
    <property type="molecule type" value="Genomic_DNA"/>
</dbReference>
<evidence type="ECO:0000313" key="7">
    <source>
        <dbReference type="Proteomes" id="UP000019666"/>
    </source>
</evidence>
<dbReference type="Pfam" id="PF13374">
    <property type="entry name" value="TPR_10"/>
    <property type="match status" value="1"/>
</dbReference>
<evidence type="ECO:0000313" key="6">
    <source>
        <dbReference type="EMBL" id="EYD76877.1"/>
    </source>
</evidence>
<feature type="chain" id="PRO_5001493361" evidence="5">
    <location>
        <begin position="26"/>
        <end position="574"/>
    </location>
</feature>
<dbReference type="PANTHER" id="PTHR45586">
    <property type="entry name" value="TPR REPEAT-CONTAINING PROTEIN PA4667"/>
    <property type="match status" value="1"/>
</dbReference>
<keyword evidence="5" id="KW-0732">Signal</keyword>
<comment type="caution">
    <text evidence="6">The sequence shown here is derived from an EMBL/GenBank/DDBJ whole genome shotgun (WGS) entry which is preliminary data.</text>
</comment>
<dbReference type="InterPro" id="IPR011990">
    <property type="entry name" value="TPR-like_helical_dom_sf"/>
</dbReference>
<dbReference type="PATRIC" id="fig|442562.3.peg.1512"/>
<proteinExistence type="predicted"/>
<evidence type="ECO:0000256" key="5">
    <source>
        <dbReference type="SAM" id="SignalP"/>
    </source>
</evidence>
<feature type="signal peptide" evidence="5">
    <location>
        <begin position="1"/>
        <end position="25"/>
    </location>
</feature>
<evidence type="ECO:0000256" key="2">
    <source>
        <dbReference type="ARBA" id="ARBA00022803"/>
    </source>
</evidence>
<sequence>MGRGAALLGGLVMAWALGAATGAGAQTGTGAQGATPAGTYLAARAAEAAKDLPAVADLYARALGQDPANARFLQSALLADFALGRLPEARALADRLVAAGEPSAVAALARAVTAAQADDWRAILRDLEAGRRVGPIADGLARGWAWMGEGETGKALAAFDELASTPSLKPFALYHKGLALALLGDLDGARAAFALADSEGVQRTRRAVLAEAEVLGALGRRDEALRLIDEVAGKSPDALLAALRVRLQGDAPVAFDLIASPAEGLAEAYLNLAAVVAGDDPTNGVILARAALALDPDEADAALLAGQLLADLGQPDLAREAFASVPSDDPDALAAELGRASVLRSQGEDEAALEVLSRLAQDHPDLPEVQATLGDLLRGMDRPQDAEAAYGRAIDLSPADAGNLWYLHFTRALARQAQDDWPDAEADLRRSLQLRPDQPQALNHLGYTLVDRGEKLDEALDLIRKAVALRPDDGAIVDSLGWAYYRLARYPEAVEQLEKAATLVATDPVVNDHLGDAYWRVGREREARFQWSRALSFDPEPDEAETLHRKLAKGLDAADPPKETAALPPESTGG</sequence>
<keyword evidence="2 3" id="KW-0802">TPR repeat</keyword>
<dbReference type="HOGENOM" id="CLU_007251_2_1_5"/>
<dbReference type="STRING" id="442562.Rumeso_01527"/>
<dbReference type="Gene3D" id="1.25.40.10">
    <property type="entry name" value="Tetratricopeptide repeat domain"/>
    <property type="match status" value="3"/>
</dbReference>
<name>A0A017HQU5_9RHOB</name>
<dbReference type="PROSITE" id="PS50005">
    <property type="entry name" value="TPR"/>
    <property type="match status" value="1"/>
</dbReference>
<dbReference type="SMART" id="SM00028">
    <property type="entry name" value="TPR"/>
    <property type="match status" value="6"/>
</dbReference>
<dbReference type="PANTHER" id="PTHR45586:SF1">
    <property type="entry name" value="LIPOPOLYSACCHARIDE ASSEMBLY PROTEIN B"/>
    <property type="match status" value="1"/>
</dbReference>
<dbReference type="InterPro" id="IPR019734">
    <property type="entry name" value="TPR_rpt"/>
</dbReference>
<evidence type="ECO:0000256" key="1">
    <source>
        <dbReference type="ARBA" id="ARBA00022737"/>
    </source>
</evidence>
<accession>A0A017HQU5</accession>
<dbReference type="SUPFAM" id="SSF48452">
    <property type="entry name" value="TPR-like"/>
    <property type="match status" value="2"/>
</dbReference>
<dbReference type="InterPro" id="IPR051012">
    <property type="entry name" value="CellSynth/LPSAsmb/PSIAsmb"/>
</dbReference>
<dbReference type="Pfam" id="PF13432">
    <property type="entry name" value="TPR_16"/>
    <property type="match status" value="3"/>
</dbReference>
<dbReference type="Pfam" id="PF13181">
    <property type="entry name" value="TPR_8"/>
    <property type="match status" value="1"/>
</dbReference>
<organism evidence="6 7">
    <name type="scientific">Rubellimicrobium mesophilum DSM 19309</name>
    <dbReference type="NCBI Taxonomy" id="442562"/>
    <lineage>
        <taxon>Bacteria</taxon>
        <taxon>Pseudomonadati</taxon>
        <taxon>Pseudomonadota</taxon>
        <taxon>Alphaproteobacteria</taxon>
        <taxon>Rhodobacterales</taxon>
        <taxon>Roseobacteraceae</taxon>
        <taxon>Rubellimicrobium</taxon>
    </lineage>
</organism>